<dbReference type="AlphaFoldDB" id="A0A344UXR4"/>
<dbReference type="GO" id="GO:0003700">
    <property type="term" value="F:DNA-binding transcription factor activity"/>
    <property type="evidence" value="ECO:0007669"/>
    <property type="project" value="TreeGrafter"/>
</dbReference>
<keyword evidence="1" id="KW-0678">Repressor</keyword>
<gene>
    <name evidence="7" type="primary">degA_3</name>
    <name evidence="7" type="ORF">JS278_02928</name>
</gene>
<evidence type="ECO:0000256" key="2">
    <source>
        <dbReference type="ARBA" id="ARBA00023015"/>
    </source>
</evidence>
<evidence type="ECO:0000256" key="5">
    <source>
        <dbReference type="SAM" id="MobiDB-lite"/>
    </source>
</evidence>
<evidence type="ECO:0000256" key="1">
    <source>
        <dbReference type="ARBA" id="ARBA00022491"/>
    </source>
</evidence>
<sequence>MSPTGRRRYVTQADVARRAGVSRPLVSLVMQGSEHVSDDKRRRVLAAAAELGYLNNGVATSLAGNRSRMVIGFLAQSLANPVFVDVYENLDEQLKPQGHSVVVMQGGFDPDEEDRSLRNLVTLRPDGLVVVGYAGSTSALEAAVNSLPVVAVTRQIEMDGVSSVYSDDRLSSELAVEHLAGLGHRDIVHLALPADIPYEERADGFREAMKRRGLPDRVVHPQLSAAGATRAVDALVSAGTLPTALFCGNDVLATGALAGLSAHGLEVPGDVSVVGHDNTAAAAQSGLTSVDQHAGKQGRLAADVLMRMIERRDLPSATEKHRLSPRMKIRRSTAAPR</sequence>
<dbReference type="RefSeq" id="WP_114045829.1">
    <property type="nucleotide sequence ID" value="NZ_CP025198.1"/>
</dbReference>
<dbReference type="InterPro" id="IPR001761">
    <property type="entry name" value="Peripla_BP/Lac1_sug-bd_dom"/>
</dbReference>
<dbReference type="Pfam" id="PF00532">
    <property type="entry name" value="Peripla_BP_1"/>
    <property type="match status" value="1"/>
</dbReference>
<accession>A0A344UXR4</accession>
<dbReference type="SUPFAM" id="SSF47413">
    <property type="entry name" value="lambda repressor-like DNA-binding domains"/>
    <property type="match status" value="1"/>
</dbReference>
<dbReference type="CDD" id="cd06267">
    <property type="entry name" value="PBP1_LacI_sugar_binding-like"/>
    <property type="match status" value="1"/>
</dbReference>
<dbReference type="Gene3D" id="3.40.50.2300">
    <property type="match status" value="2"/>
</dbReference>
<evidence type="ECO:0000313" key="7">
    <source>
        <dbReference type="EMBL" id="AXE40062.1"/>
    </source>
</evidence>
<reference evidence="7 8" key="1">
    <citation type="submission" date="2017-12" db="EMBL/GenBank/DDBJ databases">
        <title>The whole genome sequence of the Acidipropionibacterium virtanenii sp. nov. type strain JS278.</title>
        <authorList>
            <person name="Laine P."/>
            <person name="Deptula P."/>
            <person name="Varmanen P."/>
            <person name="Auvinen P."/>
        </authorList>
    </citation>
    <scope>NUCLEOTIDE SEQUENCE [LARGE SCALE GENOMIC DNA]</scope>
    <source>
        <strain evidence="7 8">JS278</strain>
    </source>
</reference>
<dbReference type="EMBL" id="CP025198">
    <property type="protein sequence ID" value="AXE40062.1"/>
    <property type="molecule type" value="Genomic_DNA"/>
</dbReference>
<dbReference type="Pfam" id="PF00356">
    <property type="entry name" value="LacI"/>
    <property type="match status" value="1"/>
</dbReference>
<keyword evidence="2" id="KW-0805">Transcription regulation</keyword>
<evidence type="ECO:0000256" key="4">
    <source>
        <dbReference type="ARBA" id="ARBA00023163"/>
    </source>
</evidence>
<keyword evidence="4" id="KW-0804">Transcription</keyword>
<dbReference type="SUPFAM" id="SSF53822">
    <property type="entry name" value="Periplasmic binding protein-like I"/>
    <property type="match status" value="1"/>
</dbReference>
<organism evidence="7 8">
    <name type="scientific">Acidipropionibacterium virtanenii</name>
    <dbReference type="NCBI Taxonomy" id="2057246"/>
    <lineage>
        <taxon>Bacteria</taxon>
        <taxon>Bacillati</taxon>
        <taxon>Actinomycetota</taxon>
        <taxon>Actinomycetes</taxon>
        <taxon>Propionibacteriales</taxon>
        <taxon>Propionibacteriaceae</taxon>
        <taxon>Acidipropionibacterium</taxon>
    </lineage>
</organism>
<evidence type="ECO:0000313" key="8">
    <source>
        <dbReference type="Proteomes" id="UP000251995"/>
    </source>
</evidence>
<dbReference type="InterPro" id="IPR028082">
    <property type="entry name" value="Peripla_BP_I"/>
</dbReference>
<dbReference type="InterPro" id="IPR000843">
    <property type="entry name" value="HTH_LacI"/>
</dbReference>
<evidence type="ECO:0000256" key="3">
    <source>
        <dbReference type="ARBA" id="ARBA00023125"/>
    </source>
</evidence>
<dbReference type="PANTHER" id="PTHR30146">
    <property type="entry name" value="LACI-RELATED TRANSCRIPTIONAL REPRESSOR"/>
    <property type="match status" value="1"/>
</dbReference>
<feature type="region of interest" description="Disordered" evidence="5">
    <location>
        <begin position="313"/>
        <end position="337"/>
    </location>
</feature>
<keyword evidence="3" id="KW-0238">DNA-binding</keyword>
<evidence type="ECO:0000259" key="6">
    <source>
        <dbReference type="PROSITE" id="PS50932"/>
    </source>
</evidence>
<dbReference type="Proteomes" id="UP000251995">
    <property type="component" value="Chromosome"/>
</dbReference>
<dbReference type="CDD" id="cd01392">
    <property type="entry name" value="HTH_LacI"/>
    <property type="match status" value="1"/>
</dbReference>
<feature type="compositionally biased region" description="Basic and acidic residues" evidence="5">
    <location>
        <begin position="313"/>
        <end position="322"/>
    </location>
</feature>
<name>A0A344UXR4_9ACTN</name>
<dbReference type="PROSITE" id="PS50932">
    <property type="entry name" value="HTH_LACI_2"/>
    <property type="match status" value="1"/>
</dbReference>
<dbReference type="OrthoDB" id="189006at2"/>
<keyword evidence="8" id="KW-1185">Reference proteome</keyword>
<dbReference type="Gene3D" id="1.10.260.40">
    <property type="entry name" value="lambda repressor-like DNA-binding domains"/>
    <property type="match status" value="1"/>
</dbReference>
<protein>
    <submittedName>
        <fullName evidence="7">HTH-type transcriptional regulator DegA</fullName>
    </submittedName>
</protein>
<dbReference type="InterPro" id="IPR010982">
    <property type="entry name" value="Lambda_DNA-bd_dom_sf"/>
</dbReference>
<dbReference type="KEGG" id="acij:JS278_02928"/>
<feature type="domain" description="HTH lacI-type" evidence="6">
    <location>
        <begin position="10"/>
        <end position="64"/>
    </location>
</feature>
<proteinExistence type="predicted"/>
<dbReference type="SMART" id="SM00354">
    <property type="entry name" value="HTH_LACI"/>
    <property type="match status" value="1"/>
</dbReference>
<dbReference type="PANTHER" id="PTHR30146:SF148">
    <property type="entry name" value="HTH-TYPE TRANSCRIPTIONAL REPRESSOR PURR-RELATED"/>
    <property type="match status" value="1"/>
</dbReference>
<dbReference type="GO" id="GO:0000976">
    <property type="term" value="F:transcription cis-regulatory region binding"/>
    <property type="evidence" value="ECO:0007669"/>
    <property type="project" value="TreeGrafter"/>
</dbReference>